<evidence type="ECO:0000256" key="1">
    <source>
        <dbReference type="SAM" id="MobiDB-lite"/>
    </source>
</evidence>
<evidence type="ECO:0000313" key="3">
    <source>
        <dbReference type="Proteomes" id="UP000316270"/>
    </source>
</evidence>
<dbReference type="OrthoDB" id="5239630at2759"/>
<sequence>MAQGSIKKTAASLGTKSKKPASTALTRRGSRIIAPKKAKIVRRRELTKAHSSGLNALTERNLAEKAGHLEMLAGGKKGKKERDKLRDGERKVVRVGSKKGKIEAAPANKEIKSGEIVV</sequence>
<dbReference type="AlphaFoldDB" id="A0A517L4E1"/>
<organism evidence="2 3">
    <name type="scientific">Venturia effusa</name>
    <dbReference type="NCBI Taxonomy" id="50376"/>
    <lineage>
        <taxon>Eukaryota</taxon>
        <taxon>Fungi</taxon>
        <taxon>Dikarya</taxon>
        <taxon>Ascomycota</taxon>
        <taxon>Pezizomycotina</taxon>
        <taxon>Dothideomycetes</taxon>
        <taxon>Pleosporomycetidae</taxon>
        <taxon>Venturiales</taxon>
        <taxon>Venturiaceae</taxon>
        <taxon>Venturia</taxon>
    </lineage>
</organism>
<keyword evidence="3" id="KW-1185">Reference proteome</keyword>
<dbReference type="EMBL" id="CP042188">
    <property type="protein sequence ID" value="QDS70468.1"/>
    <property type="molecule type" value="Genomic_DNA"/>
</dbReference>
<proteinExistence type="predicted"/>
<accession>A0A517L4E1</accession>
<dbReference type="STRING" id="50376.A0A517L4E1"/>
<protein>
    <submittedName>
        <fullName evidence="2">Uncharacterized protein</fullName>
    </submittedName>
</protein>
<evidence type="ECO:0000313" key="2">
    <source>
        <dbReference type="EMBL" id="QDS70468.1"/>
    </source>
</evidence>
<reference evidence="2 3" key="1">
    <citation type="submission" date="2019-07" db="EMBL/GenBank/DDBJ databases">
        <title>Finished genome of Venturia effusa.</title>
        <authorList>
            <person name="Young C.A."/>
            <person name="Cox M.P."/>
            <person name="Ganley A.R.D."/>
            <person name="David W.J."/>
        </authorList>
    </citation>
    <scope>NUCLEOTIDE SEQUENCE [LARGE SCALE GENOMIC DNA]</scope>
    <source>
        <strain evidence="3">albino</strain>
    </source>
</reference>
<dbReference type="Pfam" id="PF09495">
    <property type="entry name" value="DUF2462"/>
    <property type="match status" value="1"/>
</dbReference>
<dbReference type="InterPro" id="IPR019034">
    <property type="entry name" value="UPF0390"/>
</dbReference>
<dbReference type="Proteomes" id="UP000316270">
    <property type="component" value="Chromosome 4"/>
</dbReference>
<gene>
    <name evidence="2" type="ORF">FKW77_009973</name>
</gene>
<name>A0A517L4E1_9PEZI</name>
<feature type="region of interest" description="Disordered" evidence="1">
    <location>
        <begin position="1"/>
        <end position="31"/>
    </location>
</feature>